<evidence type="ECO:0000259" key="3">
    <source>
        <dbReference type="PROSITE" id="PS51123"/>
    </source>
</evidence>
<proteinExistence type="predicted"/>
<keyword evidence="2" id="KW-0732">Signal</keyword>
<dbReference type="Gene3D" id="3.30.1330.60">
    <property type="entry name" value="OmpA-like domain"/>
    <property type="match status" value="1"/>
</dbReference>
<accession>A0A7W7YGN8</accession>
<dbReference type="InterPro" id="IPR050330">
    <property type="entry name" value="Bact_OuterMem_StrucFunc"/>
</dbReference>
<dbReference type="Pfam" id="PF00691">
    <property type="entry name" value="OmpA"/>
    <property type="match status" value="1"/>
</dbReference>
<keyword evidence="1" id="KW-0472">Membrane</keyword>
<protein>
    <submittedName>
        <fullName evidence="4">Outer membrane protein OmpA-like peptidoglycan-associated protein</fullName>
    </submittedName>
</protein>
<reference evidence="4 5" key="1">
    <citation type="submission" date="2020-08" db="EMBL/GenBank/DDBJ databases">
        <title>Genomic Encyclopedia of Type Strains, Phase IV (KMG-IV): sequencing the most valuable type-strain genomes for metagenomic binning, comparative biology and taxonomic classification.</title>
        <authorList>
            <person name="Goeker M."/>
        </authorList>
    </citation>
    <scope>NUCLEOTIDE SEQUENCE [LARGE SCALE GENOMIC DNA]</scope>
    <source>
        <strain evidence="4 5">DSM 12251</strain>
    </source>
</reference>
<comment type="caution">
    <text evidence="4">The sequence shown here is derived from an EMBL/GenBank/DDBJ whole genome shotgun (WGS) entry which is preliminary data.</text>
</comment>
<gene>
    <name evidence="4" type="ORF">HNQ64_000110</name>
</gene>
<dbReference type="CDD" id="cd07185">
    <property type="entry name" value="OmpA_C-like"/>
    <property type="match status" value="1"/>
</dbReference>
<dbReference type="PANTHER" id="PTHR30329">
    <property type="entry name" value="STATOR ELEMENT OF FLAGELLAR MOTOR COMPLEX"/>
    <property type="match status" value="1"/>
</dbReference>
<dbReference type="RefSeq" id="WP_184204332.1">
    <property type="nucleotide sequence ID" value="NZ_JACHIF010000001.1"/>
</dbReference>
<evidence type="ECO:0000256" key="1">
    <source>
        <dbReference type="PROSITE-ProRule" id="PRU00473"/>
    </source>
</evidence>
<dbReference type="AlphaFoldDB" id="A0A7W7YGN8"/>
<feature type="signal peptide" evidence="2">
    <location>
        <begin position="1"/>
        <end position="25"/>
    </location>
</feature>
<dbReference type="Proteomes" id="UP000534294">
    <property type="component" value="Unassembled WGS sequence"/>
</dbReference>
<feature type="domain" description="OmpA-like" evidence="3">
    <location>
        <begin position="80"/>
        <end position="200"/>
    </location>
</feature>
<keyword evidence="5" id="KW-1185">Reference proteome</keyword>
<dbReference type="InterPro" id="IPR006665">
    <property type="entry name" value="OmpA-like"/>
</dbReference>
<sequence length="200" mass="21718">MNCSLWLGFFAAFVLLVPLASGQTAAPLDETLARQSLSAKPARNPVKSVAPVVKRTHERRATKGLNVEVDVEVIHRTDGSTEEHTFMPLPILFVVNSDQLLDEVSRANVRKLAAIIQEISADGKASFSIQGHTSAEGDAKANQQLSERRAARIQALLAAEGVPMQTLVAIGLGEEVARFPDSAAESELQQDRRVLVVRMR</sequence>
<evidence type="ECO:0000313" key="4">
    <source>
        <dbReference type="EMBL" id="MBB5035876.1"/>
    </source>
</evidence>
<dbReference type="PANTHER" id="PTHR30329:SF21">
    <property type="entry name" value="LIPOPROTEIN YIAD-RELATED"/>
    <property type="match status" value="1"/>
</dbReference>
<dbReference type="EMBL" id="JACHIF010000001">
    <property type="protein sequence ID" value="MBB5035876.1"/>
    <property type="molecule type" value="Genomic_DNA"/>
</dbReference>
<dbReference type="InterPro" id="IPR036737">
    <property type="entry name" value="OmpA-like_sf"/>
</dbReference>
<evidence type="ECO:0000313" key="5">
    <source>
        <dbReference type="Proteomes" id="UP000534294"/>
    </source>
</evidence>
<dbReference type="PROSITE" id="PS51123">
    <property type="entry name" value="OMPA_2"/>
    <property type="match status" value="1"/>
</dbReference>
<organism evidence="4 5">
    <name type="scientific">Prosthecobacter dejongeii</name>
    <dbReference type="NCBI Taxonomy" id="48465"/>
    <lineage>
        <taxon>Bacteria</taxon>
        <taxon>Pseudomonadati</taxon>
        <taxon>Verrucomicrobiota</taxon>
        <taxon>Verrucomicrobiia</taxon>
        <taxon>Verrucomicrobiales</taxon>
        <taxon>Verrucomicrobiaceae</taxon>
        <taxon>Prosthecobacter</taxon>
    </lineage>
</organism>
<evidence type="ECO:0000256" key="2">
    <source>
        <dbReference type="SAM" id="SignalP"/>
    </source>
</evidence>
<dbReference type="SUPFAM" id="SSF103088">
    <property type="entry name" value="OmpA-like"/>
    <property type="match status" value="1"/>
</dbReference>
<feature type="chain" id="PRO_5031127421" evidence="2">
    <location>
        <begin position="26"/>
        <end position="200"/>
    </location>
</feature>
<name>A0A7W7YGN8_9BACT</name>
<dbReference type="GO" id="GO:0016020">
    <property type="term" value="C:membrane"/>
    <property type="evidence" value="ECO:0007669"/>
    <property type="project" value="UniProtKB-UniRule"/>
</dbReference>